<reference evidence="9" key="1">
    <citation type="journal article" date="2015" name="Nature">
        <title>Complex archaea that bridge the gap between prokaryotes and eukaryotes.</title>
        <authorList>
            <person name="Spang A."/>
            <person name="Saw J.H."/>
            <person name="Jorgensen S.L."/>
            <person name="Zaremba-Niedzwiedzka K."/>
            <person name="Martijn J."/>
            <person name="Lind A.E."/>
            <person name="van Eijk R."/>
            <person name="Schleper C."/>
            <person name="Guy L."/>
            <person name="Ettema T.J."/>
        </authorList>
    </citation>
    <scope>NUCLEOTIDE SEQUENCE</scope>
</reference>
<evidence type="ECO:0000256" key="2">
    <source>
        <dbReference type="ARBA" id="ARBA00022642"/>
    </source>
</evidence>
<evidence type="ECO:0000256" key="5">
    <source>
        <dbReference type="ARBA" id="ARBA00037900"/>
    </source>
</evidence>
<dbReference type="InterPro" id="IPR036380">
    <property type="entry name" value="Isochorismatase-like_sf"/>
</dbReference>
<comment type="pathway">
    <text evidence="5">Cofactor biosynthesis; nicotinate biosynthesis; nicotinate from nicotinamide: step 1/1.</text>
</comment>
<keyword evidence="2" id="KW-0662">Pyridine nucleotide biosynthesis</keyword>
<gene>
    <name evidence="9" type="ORF">LCGC14_3093860</name>
</gene>
<dbReference type="PANTHER" id="PTHR11080:SF2">
    <property type="entry name" value="LD05707P"/>
    <property type="match status" value="1"/>
</dbReference>
<evidence type="ECO:0000256" key="3">
    <source>
        <dbReference type="ARBA" id="ARBA00022723"/>
    </source>
</evidence>
<dbReference type="GO" id="GO:0008936">
    <property type="term" value="F:nicotinamidase activity"/>
    <property type="evidence" value="ECO:0007669"/>
    <property type="project" value="UniProtKB-EC"/>
</dbReference>
<sequence>MAKLFIVVDVQVDLCAGGALEVPDTESLIQPLNKAIQKAVDLGMLIIFTRDWHPENHKSFKASNGQWETHCVQNTTGAQLHPDLIVPVGSYIIDKGTTPDSEGYSPYCNPLMAELVDQPDVKTVYVTGIAFEYCVRATCLDTVKLKKR</sequence>
<proteinExistence type="inferred from homology"/>
<protein>
    <recommendedName>
        <fullName evidence="6">nicotinamidase</fullName>
        <ecNumber evidence="6">3.5.1.19</ecNumber>
    </recommendedName>
    <alternativeName>
        <fullName evidence="7">Nicotinamide deamidase</fullName>
    </alternativeName>
</protein>
<dbReference type="Gene3D" id="3.40.50.850">
    <property type="entry name" value="Isochorismatase-like"/>
    <property type="match status" value="1"/>
</dbReference>
<dbReference type="PANTHER" id="PTHR11080">
    <property type="entry name" value="PYRAZINAMIDASE/NICOTINAMIDASE"/>
    <property type="match status" value="1"/>
</dbReference>
<accession>A0A0F8WYL0</accession>
<evidence type="ECO:0000256" key="7">
    <source>
        <dbReference type="ARBA" id="ARBA00043224"/>
    </source>
</evidence>
<feature type="domain" description="Isochorismatase-like" evidence="8">
    <location>
        <begin position="4"/>
        <end position="143"/>
    </location>
</feature>
<comment type="similarity">
    <text evidence="1">Belongs to the isochorismatase family.</text>
</comment>
<dbReference type="GO" id="GO:0046872">
    <property type="term" value="F:metal ion binding"/>
    <property type="evidence" value="ECO:0007669"/>
    <property type="project" value="UniProtKB-KW"/>
</dbReference>
<dbReference type="EMBL" id="LAZR01066457">
    <property type="protein sequence ID" value="KKK53530.1"/>
    <property type="molecule type" value="Genomic_DNA"/>
</dbReference>
<name>A0A0F8WYL0_9ZZZZ</name>
<keyword evidence="3" id="KW-0479">Metal-binding</keyword>
<dbReference type="AlphaFoldDB" id="A0A0F8WYL0"/>
<dbReference type="InterPro" id="IPR000868">
    <property type="entry name" value="Isochorismatase-like_dom"/>
</dbReference>
<evidence type="ECO:0000256" key="1">
    <source>
        <dbReference type="ARBA" id="ARBA00006336"/>
    </source>
</evidence>
<evidence type="ECO:0000256" key="6">
    <source>
        <dbReference type="ARBA" id="ARBA00039017"/>
    </source>
</evidence>
<evidence type="ECO:0000256" key="4">
    <source>
        <dbReference type="ARBA" id="ARBA00022801"/>
    </source>
</evidence>
<feature type="non-terminal residue" evidence="9">
    <location>
        <position position="148"/>
    </location>
</feature>
<dbReference type="Pfam" id="PF00857">
    <property type="entry name" value="Isochorismatase"/>
    <property type="match status" value="1"/>
</dbReference>
<keyword evidence="4" id="KW-0378">Hydrolase</keyword>
<comment type="caution">
    <text evidence="9">The sequence shown here is derived from an EMBL/GenBank/DDBJ whole genome shotgun (WGS) entry which is preliminary data.</text>
</comment>
<evidence type="ECO:0000313" key="9">
    <source>
        <dbReference type="EMBL" id="KKK53530.1"/>
    </source>
</evidence>
<dbReference type="EC" id="3.5.1.19" evidence="6"/>
<evidence type="ECO:0000259" key="8">
    <source>
        <dbReference type="Pfam" id="PF00857"/>
    </source>
</evidence>
<organism evidence="9">
    <name type="scientific">marine sediment metagenome</name>
    <dbReference type="NCBI Taxonomy" id="412755"/>
    <lineage>
        <taxon>unclassified sequences</taxon>
        <taxon>metagenomes</taxon>
        <taxon>ecological metagenomes</taxon>
    </lineage>
</organism>
<dbReference type="SUPFAM" id="SSF52499">
    <property type="entry name" value="Isochorismatase-like hydrolases"/>
    <property type="match status" value="1"/>
</dbReference>
<dbReference type="GO" id="GO:0019363">
    <property type="term" value="P:pyridine nucleotide biosynthetic process"/>
    <property type="evidence" value="ECO:0007669"/>
    <property type="project" value="UniProtKB-KW"/>
</dbReference>
<dbReference type="InterPro" id="IPR052347">
    <property type="entry name" value="Isochorismatase_Nicotinamidase"/>
</dbReference>